<feature type="transmembrane region" description="Helical" evidence="11">
    <location>
        <begin position="12"/>
        <end position="33"/>
    </location>
</feature>
<comment type="similarity">
    <text evidence="9">Belongs to the GSP H family.</text>
</comment>
<dbReference type="InParanoid" id="A0A4R6QMA2"/>
<evidence type="ECO:0000313" key="13">
    <source>
        <dbReference type="EMBL" id="TDP71619.1"/>
    </source>
</evidence>
<keyword evidence="14" id="KW-1185">Reference proteome</keyword>
<dbReference type="RefSeq" id="WP_166652017.1">
    <property type="nucleotide sequence ID" value="NZ_SNXS01000003.1"/>
</dbReference>
<keyword evidence="5" id="KW-0997">Cell inner membrane</keyword>
<evidence type="ECO:0000256" key="9">
    <source>
        <dbReference type="ARBA" id="ARBA00025772"/>
    </source>
</evidence>
<dbReference type="SUPFAM" id="SSF54523">
    <property type="entry name" value="Pili subunits"/>
    <property type="match status" value="1"/>
</dbReference>
<keyword evidence="4" id="KW-0488">Methylation</keyword>
<evidence type="ECO:0000256" key="6">
    <source>
        <dbReference type="ARBA" id="ARBA00022692"/>
    </source>
</evidence>
<comment type="caution">
    <text evidence="13">The sequence shown here is derived from an EMBL/GenBank/DDBJ whole genome shotgun (WGS) entry which is preliminary data.</text>
</comment>
<organism evidence="13 14">
    <name type="scientific">Roseateles toxinivorans</name>
    <dbReference type="NCBI Taxonomy" id="270368"/>
    <lineage>
        <taxon>Bacteria</taxon>
        <taxon>Pseudomonadati</taxon>
        <taxon>Pseudomonadota</taxon>
        <taxon>Betaproteobacteria</taxon>
        <taxon>Burkholderiales</taxon>
        <taxon>Sphaerotilaceae</taxon>
        <taxon>Roseateles</taxon>
    </lineage>
</organism>
<keyword evidence="3" id="KW-1003">Cell membrane</keyword>
<evidence type="ECO:0000256" key="3">
    <source>
        <dbReference type="ARBA" id="ARBA00022475"/>
    </source>
</evidence>
<dbReference type="GO" id="GO:0015628">
    <property type="term" value="P:protein secretion by the type II secretion system"/>
    <property type="evidence" value="ECO:0007669"/>
    <property type="project" value="InterPro"/>
</dbReference>
<sequence>MQPRLIQRGLTLTELVFTIAVLAILTALAVPSYNSFLDKQRVKGAANALADDLRFAREESVRLGRSVHVTFQPGAPWCWGVAFARPCDCKGLNPALRCDISRGGGEDFKGVELAVSQAIEFDPQLGRVMQPGRVEFSSLGGKRLRVELTGSGRSRVCAAEGSVSGLEAC</sequence>
<keyword evidence="8 11" id="KW-0472">Membrane</keyword>
<evidence type="ECO:0000256" key="4">
    <source>
        <dbReference type="ARBA" id="ARBA00022481"/>
    </source>
</evidence>
<evidence type="ECO:0000256" key="11">
    <source>
        <dbReference type="SAM" id="Phobius"/>
    </source>
</evidence>
<evidence type="ECO:0000256" key="1">
    <source>
        <dbReference type="ARBA" id="ARBA00004377"/>
    </source>
</evidence>
<evidence type="ECO:0000259" key="12">
    <source>
        <dbReference type="Pfam" id="PF12019"/>
    </source>
</evidence>
<dbReference type="GO" id="GO:0005886">
    <property type="term" value="C:plasma membrane"/>
    <property type="evidence" value="ECO:0007669"/>
    <property type="project" value="UniProtKB-SubCell"/>
</dbReference>
<dbReference type="Gene3D" id="3.30.700.10">
    <property type="entry name" value="Glycoprotein, Type 4 Pilin"/>
    <property type="match status" value="1"/>
</dbReference>
<dbReference type="NCBIfam" id="TIGR02532">
    <property type="entry name" value="IV_pilin_GFxxxE"/>
    <property type="match status" value="1"/>
</dbReference>
<dbReference type="InterPro" id="IPR012902">
    <property type="entry name" value="N_methyl_site"/>
</dbReference>
<keyword evidence="6 11" id="KW-0812">Transmembrane</keyword>
<feature type="domain" description="General secretion pathway GspH" evidence="12">
    <location>
        <begin position="45"/>
        <end position="152"/>
    </location>
</feature>
<protein>
    <recommendedName>
        <fullName evidence="2">Type II secretion system protein H</fullName>
    </recommendedName>
    <alternativeName>
        <fullName evidence="10">General secretion pathway protein H</fullName>
    </alternativeName>
</protein>
<evidence type="ECO:0000256" key="7">
    <source>
        <dbReference type="ARBA" id="ARBA00022989"/>
    </source>
</evidence>
<dbReference type="InterPro" id="IPR045584">
    <property type="entry name" value="Pilin-like"/>
</dbReference>
<comment type="subcellular location">
    <subcellularLocation>
        <location evidence="1">Cell inner membrane</location>
        <topology evidence="1">Single-pass membrane protein</topology>
    </subcellularLocation>
</comment>
<accession>A0A4R6QMA2</accession>
<evidence type="ECO:0000256" key="10">
    <source>
        <dbReference type="ARBA" id="ARBA00030775"/>
    </source>
</evidence>
<evidence type="ECO:0000256" key="8">
    <source>
        <dbReference type="ARBA" id="ARBA00023136"/>
    </source>
</evidence>
<evidence type="ECO:0000313" key="14">
    <source>
        <dbReference type="Proteomes" id="UP000295361"/>
    </source>
</evidence>
<dbReference type="EMBL" id="SNXS01000003">
    <property type="protein sequence ID" value="TDP71619.1"/>
    <property type="molecule type" value="Genomic_DNA"/>
</dbReference>
<dbReference type="AlphaFoldDB" id="A0A4R6QMA2"/>
<dbReference type="InterPro" id="IPR022346">
    <property type="entry name" value="T2SS_GspH"/>
</dbReference>
<name>A0A4R6QMA2_9BURK</name>
<reference evidence="13 14" key="1">
    <citation type="submission" date="2019-03" db="EMBL/GenBank/DDBJ databases">
        <title>Genomic Encyclopedia of Type Strains, Phase IV (KMG-IV): sequencing the most valuable type-strain genomes for metagenomic binning, comparative biology and taxonomic classification.</title>
        <authorList>
            <person name="Goeker M."/>
        </authorList>
    </citation>
    <scope>NUCLEOTIDE SEQUENCE [LARGE SCALE GENOMIC DNA]</scope>
    <source>
        <strain evidence="13 14">DSM 16998</strain>
    </source>
</reference>
<gene>
    <name evidence="13" type="ORF">DES47_103601</name>
</gene>
<keyword evidence="7 11" id="KW-1133">Transmembrane helix</keyword>
<evidence type="ECO:0000256" key="2">
    <source>
        <dbReference type="ARBA" id="ARBA00021549"/>
    </source>
</evidence>
<dbReference type="Proteomes" id="UP000295361">
    <property type="component" value="Unassembled WGS sequence"/>
</dbReference>
<dbReference type="GO" id="GO:0015627">
    <property type="term" value="C:type II protein secretion system complex"/>
    <property type="evidence" value="ECO:0007669"/>
    <property type="project" value="InterPro"/>
</dbReference>
<proteinExistence type="inferred from homology"/>
<dbReference type="Pfam" id="PF12019">
    <property type="entry name" value="GspH"/>
    <property type="match status" value="1"/>
</dbReference>
<evidence type="ECO:0000256" key="5">
    <source>
        <dbReference type="ARBA" id="ARBA00022519"/>
    </source>
</evidence>